<accession>A0A8J7MGX1</accession>
<protein>
    <recommendedName>
        <fullName evidence="3">Permuted papain-like amidase enzyme, YaeF/YiiX, C92 family</fullName>
    </recommendedName>
</protein>
<dbReference type="EMBL" id="JAENIM010000047">
    <property type="protein sequence ID" value="MBK1792646.1"/>
    <property type="molecule type" value="Genomic_DNA"/>
</dbReference>
<evidence type="ECO:0008006" key="3">
    <source>
        <dbReference type="Google" id="ProtNLM"/>
    </source>
</evidence>
<dbReference type="RefSeq" id="WP_200312659.1">
    <property type="nucleotide sequence ID" value="NZ_JAENIM010000047.1"/>
</dbReference>
<sequence>MKSLDLAVQTNQVTLSSLLSQLDEILSNVDQRHAGYQKKWDQRGFINAREFDEIESLLFQFSKCHYGLTEITRSVGGREVVGEPAWKLAELRAHLLVMAAQYELVYGCARIVDTFANDALGKAAMNSAYVRSDIPAGQYNSWKREVMNSKRLRHVHESWRLHQLDEKQNPELYQQIRNDAETGAEYSKLLDGLPGQYENAVSLLSKLQGKGVLSGIVEEVEQTKVAGFSRKLAADSAGARYSARSRVFKDVSRLKDPRAKLISFSDQQKSDLHGVLEPGDIVMTYTAGYMSNVFIPGVFKHGMTYIGEPADRQKVGLYDVTYPAWMKKPNQLDSWLREPQTLSGEPATVIEAVAEGVKFSSLDHILDTHVNRLCVLRPKLTDYERQLFLLKTFSYLGYPYDFIFDFSDASRQVCTEVIYRSLDGKADLDFKLTKRGGHLTLTADDMMIYHLENPGKHFELVAYAEKGASGNDAQFSYGEEAERRIRELLDEID</sequence>
<evidence type="ECO:0000313" key="2">
    <source>
        <dbReference type="Proteomes" id="UP000624703"/>
    </source>
</evidence>
<dbReference type="AlphaFoldDB" id="A0A8J7MGX1"/>
<dbReference type="SUPFAM" id="SSF54001">
    <property type="entry name" value="Cysteine proteinases"/>
    <property type="match status" value="1"/>
</dbReference>
<reference evidence="1" key="1">
    <citation type="submission" date="2021-01" db="EMBL/GenBank/DDBJ databases">
        <title>Modified the classification status of verrucomicrobia.</title>
        <authorList>
            <person name="Feng X."/>
        </authorList>
    </citation>
    <scope>NUCLEOTIDE SEQUENCE</scope>
    <source>
        <strain evidence="1">_KCTC 22039</strain>
    </source>
</reference>
<comment type="caution">
    <text evidence="1">The sequence shown here is derived from an EMBL/GenBank/DDBJ whole genome shotgun (WGS) entry which is preliminary data.</text>
</comment>
<organism evidence="1 2">
    <name type="scientific">Persicirhabdus sediminis</name>
    <dbReference type="NCBI Taxonomy" id="454144"/>
    <lineage>
        <taxon>Bacteria</taxon>
        <taxon>Pseudomonadati</taxon>
        <taxon>Verrucomicrobiota</taxon>
        <taxon>Verrucomicrobiia</taxon>
        <taxon>Verrucomicrobiales</taxon>
        <taxon>Verrucomicrobiaceae</taxon>
        <taxon>Persicirhabdus</taxon>
    </lineage>
</organism>
<dbReference type="InterPro" id="IPR024453">
    <property type="entry name" value="Peptidase_C92"/>
</dbReference>
<name>A0A8J7MGX1_9BACT</name>
<proteinExistence type="predicted"/>
<keyword evidence="2" id="KW-1185">Reference proteome</keyword>
<dbReference type="Proteomes" id="UP000624703">
    <property type="component" value="Unassembled WGS sequence"/>
</dbReference>
<gene>
    <name evidence="1" type="ORF">JIN82_15885</name>
</gene>
<dbReference type="Pfam" id="PF05708">
    <property type="entry name" value="Peptidase_C92"/>
    <property type="match status" value="1"/>
</dbReference>
<evidence type="ECO:0000313" key="1">
    <source>
        <dbReference type="EMBL" id="MBK1792646.1"/>
    </source>
</evidence>
<dbReference type="Gene3D" id="3.90.1720.10">
    <property type="entry name" value="endopeptidase domain like (from Nostoc punctiforme)"/>
    <property type="match status" value="1"/>
</dbReference>
<dbReference type="InterPro" id="IPR038765">
    <property type="entry name" value="Papain-like_cys_pep_sf"/>
</dbReference>